<evidence type="ECO:0000313" key="3">
    <source>
        <dbReference type="Proteomes" id="UP000654345"/>
    </source>
</evidence>
<dbReference type="Proteomes" id="UP000654345">
    <property type="component" value="Unassembled WGS sequence"/>
</dbReference>
<keyword evidence="3" id="KW-1185">Reference proteome</keyword>
<evidence type="ECO:0000256" key="1">
    <source>
        <dbReference type="SAM" id="MobiDB-lite"/>
    </source>
</evidence>
<proteinExistence type="predicted"/>
<gene>
    <name evidence="2" type="ORF">KSB_05010</name>
</gene>
<feature type="compositionally biased region" description="Polar residues" evidence="1">
    <location>
        <begin position="1"/>
        <end position="13"/>
    </location>
</feature>
<comment type="caution">
    <text evidence="2">The sequence shown here is derived from an EMBL/GenBank/DDBJ whole genome shotgun (WGS) entry which is preliminary data.</text>
</comment>
<name>A0ABQ3UH39_9CHLR</name>
<feature type="region of interest" description="Disordered" evidence="1">
    <location>
        <begin position="1"/>
        <end position="46"/>
    </location>
</feature>
<organism evidence="2 3">
    <name type="scientific">Ktedonobacter robiniae</name>
    <dbReference type="NCBI Taxonomy" id="2778365"/>
    <lineage>
        <taxon>Bacteria</taxon>
        <taxon>Bacillati</taxon>
        <taxon>Chloroflexota</taxon>
        <taxon>Ktedonobacteria</taxon>
        <taxon>Ktedonobacterales</taxon>
        <taxon>Ktedonobacteraceae</taxon>
        <taxon>Ktedonobacter</taxon>
    </lineage>
</organism>
<accession>A0ABQ3UH39</accession>
<protein>
    <submittedName>
        <fullName evidence="2">Uncharacterized protein</fullName>
    </submittedName>
</protein>
<dbReference type="EMBL" id="BNJG01000001">
    <property type="protein sequence ID" value="GHO52026.1"/>
    <property type="molecule type" value="Genomic_DNA"/>
</dbReference>
<reference evidence="2 3" key="1">
    <citation type="journal article" date="2021" name="Int. J. Syst. Evol. Microbiol.">
        <title>Reticulibacter mediterranei gen. nov., sp. nov., within the new family Reticulibacteraceae fam. nov., and Ktedonospora formicarum gen. nov., sp. nov., Ktedonobacter robiniae sp. nov., Dictyobacter formicarum sp. nov. and Dictyobacter arantiisoli sp. nov., belonging to the class Ktedonobacteria.</title>
        <authorList>
            <person name="Yabe S."/>
            <person name="Zheng Y."/>
            <person name="Wang C.M."/>
            <person name="Sakai Y."/>
            <person name="Abe K."/>
            <person name="Yokota A."/>
            <person name="Donadio S."/>
            <person name="Cavaletti L."/>
            <person name="Monciardini P."/>
        </authorList>
    </citation>
    <scope>NUCLEOTIDE SEQUENCE [LARGE SCALE GENOMIC DNA]</scope>
    <source>
        <strain evidence="2 3">SOSP1-30</strain>
    </source>
</reference>
<evidence type="ECO:0000313" key="2">
    <source>
        <dbReference type="EMBL" id="GHO52026.1"/>
    </source>
</evidence>
<feature type="compositionally biased region" description="Basic and acidic residues" evidence="1">
    <location>
        <begin position="27"/>
        <end position="45"/>
    </location>
</feature>
<sequence>MSSVKTVMMPSTQDDQHGSFLGLVTGEPRETETLMRGRRQADRKVPYKVTRWRPSLLYSQDVRGPQTS</sequence>